<name>A0A7G9Y1L4_9EURY</name>
<dbReference type="Pfam" id="PF07786">
    <property type="entry name" value="HGSNAT_cat"/>
    <property type="match status" value="1"/>
</dbReference>
<proteinExistence type="predicted"/>
<evidence type="ECO:0000259" key="2">
    <source>
        <dbReference type="Pfam" id="PF07786"/>
    </source>
</evidence>
<sequence length="255" mass="29908">MNEHPEQRFWEIDFLRGLAIIMMIVFHLLYDLTYFGGRNLNLHSGFWLYFGRATATIFIFLVGASLTLSFSRSMKIRNPEQKLYLKYLKRGLKILSWGLIITLTTWIFLRGGFVLFGILHLIGISIILAYPFLKLRYWNLLLGIVIVSLGIYLKNFTFGFHWLVWLGFMPDHFCTVDYFPIFPWFGVVLIGVFFGNLLYPDYTRKFDLWDLYNFDFIGVFCLLGRHSLVIYLIHQPILIILLYLLGSADVGLFVP</sequence>
<feature type="transmembrane region" description="Helical" evidence="1">
    <location>
        <begin position="12"/>
        <end position="30"/>
    </location>
</feature>
<feature type="transmembrane region" description="Helical" evidence="1">
    <location>
        <begin position="181"/>
        <end position="199"/>
    </location>
</feature>
<protein>
    <recommendedName>
        <fullName evidence="2">Heparan-alpha-glucosaminide N-acetyltransferase catalytic domain-containing protein</fullName>
    </recommendedName>
</protein>
<evidence type="ECO:0000313" key="3">
    <source>
        <dbReference type="EMBL" id="QNO41898.1"/>
    </source>
</evidence>
<organism evidence="3">
    <name type="scientific">Candidatus Methanogaster sp. ANME-2c ERB4</name>
    <dbReference type="NCBI Taxonomy" id="2759911"/>
    <lineage>
        <taxon>Archaea</taxon>
        <taxon>Methanobacteriati</taxon>
        <taxon>Methanobacteriota</taxon>
        <taxon>Stenosarchaea group</taxon>
        <taxon>Methanomicrobia</taxon>
        <taxon>Methanosarcinales</taxon>
        <taxon>ANME-2 cluster</taxon>
        <taxon>Candidatus Methanogasteraceae</taxon>
        <taxon>Candidatus Methanogaster</taxon>
    </lineage>
</organism>
<keyword evidence="1" id="KW-0812">Transmembrane</keyword>
<gene>
    <name evidence="3" type="ORF">MBIDIGPM_00002</name>
</gene>
<accession>A0A7G9Y1L4</accession>
<feature type="transmembrane region" description="Helical" evidence="1">
    <location>
        <begin position="50"/>
        <end position="70"/>
    </location>
</feature>
<feature type="domain" description="Heparan-alpha-glucosaminide N-acetyltransferase catalytic" evidence="2">
    <location>
        <begin position="8"/>
        <end position="236"/>
    </location>
</feature>
<reference evidence="3" key="1">
    <citation type="submission" date="2020-06" db="EMBL/GenBank/DDBJ databases">
        <title>Unique genomic features of the anaerobic methanotrophic archaea.</title>
        <authorList>
            <person name="Chadwick G.L."/>
            <person name="Skennerton C.T."/>
            <person name="Laso-Perez R."/>
            <person name="Leu A.O."/>
            <person name="Speth D.R."/>
            <person name="Yu H."/>
            <person name="Morgan-Lang C."/>
            <person name="Hatzenpichler R."/>
            <person name="Goudeau D."/>
            <person name="Malmstrom R."/>
            <person name="Brazelton W.J."/>
            <person name="Woyke T."/>
            <person name="Hallam S.J."/>
            <person name="Tyson G.W."/>
            <person name="Wegener G."/>
            <person name="Boetius A."/>
            <person name="Orphan V."/>
        </authorList>
    </citation>
    <scope>NUCLEOTIDE SEQUENCE</scope>
</reference>
<feature type="transmembrane region" description="Helical" evidence="1">
    <location>
        <begin position="140"/>
        <end position="161"/>
    </location>
</feature>
<feature type="transmembrane region" description="Helical" evidence="1">
    <location>
        <begin position="211"/>
        <end position="231"/>
    </location>
</feature>
<feature type="transmembrane region" description="Helical" evidence="1">
    <location>
        <begin position="237"/>
        <end position="254"/>
    </location>
</feature>
<evidence type="ECO:0000256" key="1">
    <source>
        <dbReference type="SAM" id="Phobius"/>
    </source>
</evidence>
<keyword evidence="1" id="KW-1133">Transmembrane helix</keyword>
<feature type="transmembrane region" description="Helical" evidence="1">
    <location>
        <begin position="91"/>
        <end position="109"/>
    </location>
</feature>
<dbReference type="AlphaFoldDB" id="A0A7G9Y1L4"/>
<keyword evidence="1" id="KW-0472">Membrane</keyword>
<feature type="transmembrane region" description="Helical" evidence="1">
    <location>
        <begin position="115"/>
        <end position="133"/>
    </location>
</feature>
<dbReference type="InterPro" id="IPR012429">
    <property type="entry name" value="HGSNAT_cat"/>
</dbReference>
<dbReference type="EMBL" id="MT630684">
    <property type="protein sequence ID" value="QNO41898.1"/>
    <property type="molecule type" value="Genomic_DNA"/>
</dbReference>